<gene>
    <name evidence="1" type="ORF">ERUC_LOCUS15958</name>
</gene>
<protein>
    <submittedName>
        <fullName evidence="1">Uncharacterized protein</fullName>
    </submittedName>
</protein>
<evidence type="ECO:0000313" key="1">
    <source>
        <dbReference type="EMBL" id="CAH8342848.1"/>
    </source>
</evidence>
<keyword evidence="2" id="KW-1185">Reference proteome</keyword>
<reference evidence="1 2" key="1">
    <citation type="submission" date="2022-03" db="EMBL/GenBank/DDBJ databases">
        <authorList>
            <person name="Macdonald S."/>
            <person name="Ahmed S."/>
            <person name="Newling K."/>
        </authorList>
    </citation>
    <scope>NUCLEOTIDE SEQUENCE [LARGE SCALE GENOMIC DNA]</scope>
</reference>
<dbReference type="EMBL" id="CAKOAT010149598">
    <property type="protein sequence ID" value="CAH8342848.1"/>
    <property type="molecule type" value="Genomic_DNA"/>
</dbReference>
<dbReference type="Proteomes" id="UP001642260">
    <property type="component" value="Unassembled WGS sequence"/>
</dbReference>
<accession>A0ABC8JV44</accession>
<dbReference type="AlphaFoldDB" id="A0ABC8JV44"/>
<comment type="caution">
    <text evidence="1">The sequence shown here is derived from an EMBL/GenBank/DDBJ whole genome shotgun (WGS) entry which is preliminary data.</text>
</comment>
<sequence length="100" mass="11917">MEVGRAYRRGRREVAEVMRYRHDRFSCEFRELKGSYKSLWHYRKCRGTEQWDLIHVSPDTVEAEAGAPKETNEVNLPMAPLDVYDYSIGRSMSRFFCLYD</sequence>
<organism evidence="1 2">
    <name type="scientific">Eruca vesicaria subsp. sativa</name>
    <name type="common">Garden rocket</name>
    <name type="synonym">Eruca sativa</name>
    <dbReference type="NCBI Taxonomy" id="29727"/>
    <lineage>
        <taxon>Eukaryota</taxon>
        <taxon>Viridiplantae</taxon>
        <taxon>Streptophyta</taxon>
        <taxon>Embryophyta</taxon>
        <taxon>Tracheophyta</taxon>
        <taxon>Spermatophyta</taxon>
        <taxon>Magnoliopsida</taxon>
        <taxon>eudicotyledons</taxon>
        <taxon>Gunneridae</taxon>
        <taxon>Pentapetalae</taxon>
        <taxon>rosids</taxon>
        <taxon>malvids</taxon>
        <taxon>Brassicales</taxon>
        <taxon>Brassicaceae</taxon>
        <taxon>Brassiceae</taxon>
        <taxon>Eruca</taxon>
    </lineage>
</organism>
<proteinExistence type="predicted"/>
<name>A0ABC8JV44_ERUVS</name>
<evidence type="ECO:0000313" key="2">
    <source>
        <dbReference type="Proteomes" id="UP001642260"/>
    </source>
</evidence>